<dbReference type="Proteomes" id="UP000663838">
    <property type="component" value="Unassembled WGS sequence"/>
</dbReference>
<evidence type="ECO:0000256" key="1">
    <source>
        <dbReference type="SAM" id="MobiDB-lite"/>
    </source>
</evidence>
<comment type="caution">
    <text evidence="2">The sequence shown here is derived from an EMBL/GenBank/DDBJ whole genome shotgun (WGS) entry which is preliminary data.</text>
</comment>
<dbReference type="AlphaFoldDB" id="A0A818JNI3"/>
<dbReference type="EMBL" id="CAJOBS010002127">
    <property type="protein sequence ID" value="CAF4792965.1"/>
    <property type="molecule type" value="Genomic_DNA"/>
</dbReference>
<dbReference type="Proteomes" id="UP000663865">
    <property type="component" value="Unassembled WGS sequence"/>
</dbReference>
<dbReference type="EMBL" id="CAJNYV010003258">
    <property type="protein sequence ID" value="CAF3547417.1"/>
    <property type="molecule type" value="Genomic_DNA"/>
</dbReference>
<evidence type="ECO:0000313" key="4">
    <source>
        <dbReference type="Proteomes" id="UP000663865"/>
    </source>
</evidence>
<accession>A0A818JNI3</accession>
<sequence length="327" mass="37774">MSESRVETINYSTENFQTEPSIEHLNSEHDNYVLNNPSMDLKEPYQQSPSNNMTDQLADQTITTSLNQDPDVEYIQRPNSNRITYRQDIAIRYLQPPTPPPSGPLIIREIRASPPPERHPLTIYQRSNIPRTPPPIIIRERPPVPPPIVPSHTIHKYIPAPPPPPQRVIIERQAPLPQKPPPIIIEKWLPYKTPPQREVIVERAEPLPQRSVQKNTIITHEAPDIELVRNIRHLDTVRVDPRAYTVQYGPNLVSNEYVLNIMEQLSLKNNYAQSLMTNNNQFQTINSYVRSQASMADQEHEESNLCQIQDRDIEEIQRTNADEFNAK</sequence>
<evidence type="ECO:0000313" key="2">
    <source>
        <dbReference type="EMBL" id="CAF3547417.1"/>
    </source>
</evidence>
<protein>
    <submittedName>
        <fullName evidence="2">Uncharacterized protein</fullName>
    </submittedName>
</protein>
<organism evidence="2 4">
    <name type="scientific">Rotaria socialis</name>
    <dbReference type="NCBI Taxonomy" id="392032"/>
    <lineage>
        <taxon>Eukaryota</taxon>
        <taxon>Metazoa</taxon>
        <taxon>Spiralia</taxon>
        <taxon>Gnathifera</taxon>
        <taxon>Rotifera</taxon>
        <taxon>Eurotatoria</taxon>
        <taxon>Bdelloidea</taxon>
        <taxon>Philodinida</taxon>
        <taxon>Philodinidae</taxon>
        <taxon>Rotaria</taxon>
    </lineage>
</organism>
<name>A0A818JNI3_9BILA</name>
<feature type="region of interest" description="Disordered" evidence="1">
    <location>
        <begin position="114"/>
        <end position="144"/>
    </location>
</feature>
<evidence type="ECO:0000313" key="3">
    <source>
        <dbReference type="EMBL" id="CAF4792965.1"/>
    </source>
</evidence>
<proteinExistence type="predicted"/>
<reference evidence="2" key="1">
    <citation type="submission" date="2021-02" db="EMBL/GenBank/DDBJ databases">
        <authorList>
            <person name="Nowell W R."/>
        </authorList>
    </citation>
    <scope>NUCLEOTIDE SEQUENCE</scope>
</reference>
<gene>
    <name evidence="2" type="ORF">KIK155_LOCUS18258</name>
    <name evidence="3" type="ORF">TOA249_LOCUS22862</name>
</gene>